<protein>
    <recommendedName>
        <fullName evidence="3">DUF2116 family Zn-ribbon domain-containing protein</fullName>
    </recommendedName>
</protein>
<dbReference type="Proteomes" id="UP000468650">
    <property type="component" value="Unassembled WGS sequence"/>
</dbReference>
<organism evidence="1 2">
    <name type="scientific">Phaeocystidibacter luteus</name>
    <dbReference type="NCBI Taxonomy" id="911197"/>
    <lineage>
        <taxon>Bacteria</taxon>
        <taxon>Pseudomonadati</taxon>
        <taxon>Bacteroidota</taxon>
        <taxon>Flavobacteriia</taxon>
        <taxon>Flavobacteriales</taxon>
        <taxon>Phaeocystidibacteraceae</taxon>
        <taxon>Phaeocystidibacter</taxon>
    </lineage>
</organism>
<gene>
    <name evidence="1" type="ORF">F8C67_01455</name>
</gene>
<evidence type="ECO:0008006" key="3">
    <source>
        <dbReference type="Google" id="ProtNLM"/>
    </source>
</evidence>
<reference evidence="1 2" key="1">
    <citation type="submission" date="2019-09" db="EMBL/GenBank/DDBJ databases">
        <title>Genomes of family Cryomorphaceae.</title>
        <authorList>
            <person name="Bowman J.P."/>
        </authorList>
    </citation>
    <scope>NUCLEOTIDE SEQUENCE [LARGE SCALE GENOMIC DNA]</scope>
    <source>
        <strain evidence="1 2">LMG 25704</strain>
    </source>
</reference>
<dbReference type="OrthoDB" id="5187906at2"/>
<proteinExistence type="predicted"/>
<sequence length="117" mass="13588">MSSICKNCGTVIRGRVDKKYCDDSCRSSYHNNKYGDVTRTMRSTHRLLRRNWKILSHYYNNGATEVSYGLLHSEGFIPEYVTGVIVNESTVKYRCYEYTFEIDNEGCIHIDAGYEGY</sequence>
<dbReference type="EMBL" id="WBVO01000001">
    <property type="protein sequence ID" value="KAB2814428.1"/>
    <property type="molecule type" value="Genomic_DNA"/>
</dbReference>
<name>A0A6N6RLI0_9FLAO</name>
<accession>A0A6N6RLI0</accession>
<dbReference type="RefSeq" id="WP_151666008.1">
    <property type="nucleotide sequence ID" value="NZ_WBVO01000001.1"/>
</dbReference>
<comment type="caution">
    <text evidence="1">The sequence shown here is derived from an EMBL/GenBank/DDBJ whole genome shotgun (WGS) entry which is preliminary data.</text>
</comment>
<evidence type="ECO:0000313" key="2">
    <source>
        <dbReference type="Proteomes" id="UP000468650"/>
    </source>
</evidence>
<evidence type="ECO:0000313" key="1">
    <source>
        <dbReference type="EMBL" id="KAB2814428.1"/>
    </source>
</evidence>
<dbReference type="AlphaFoldDB" id="A0A6N6RLI0"/>
<keyword evidence="2" id="KW-1185">Reference proteome</keyword>